<evidence type="ECO:0000256" key="9">
    <source>
        <dbReference type="ARBA" id="ARBA00022857"/>
    </source>
</evidence>
<evidence type="ECO:0000256" key="11">
    <source>
        <dbReference type="ARBA" id="ARBA00023053"/>
    </source>
</evidence>
<comment type="pathway">
    <text evidence="3 16">Amino-acid biosynthesis; L-methionine biosynthesis via de novo pathway; L-homoserine from L-aspartate: step 3/3.</text>
</comment>
<keyword evidence="7 16" id="KW-0028">Amino-acid biosynthesis</keyword>
<evidence type="ECO:0000256" key="4">
    <source>
        <dbReference type="ARBA" id="ARBA00006753"/>
    </source>
</evidence>
<keyword evidence="8 16" id="KW-0791">Threonine biosynthesis</keyword>
<keyword evidence="10 16" id="KW-0560">Oxidoreductase</keyword>
<keyword evidence="11" id="KW-0915">Sodium</keyword>
<evidence type="ECO:0000313" key="20">
    <source>
        <dbReference type="Proteomes" id="UP000694460"/>
    </source>
</evidence>
<dbReference type="PIRSF" id="PIRSF000098">
    <property type="entry name" value="Homoser_dehydrog"/>
    <property type="match status" value="1"/>
</dbReference>
<comment type="similarity">
    <text evidence="4 17">Belongs to the homoserine dehydrogenase family.</text>
</comment>
<evidence type="ECO:0000256" key="3">
    <source>
        <dbReference type="ARBA" id="ARBA00005062"/>
    </source>
</evidence>
<dbReference type="InterPro" id="IPR001342">
    <property type="entry name" value="HDH_cat"/>
</dbReference>
<dbReference type="SUPFAM" id="SSF51735">
    <property type="entry name" value="NAD(P)-binding Rossmann-fold domains"/>
    <property type="match status" value="1"/>
</dbReference>
<reference evidence="19 20" key="1">
    <citation type="submission" date="2021-03" db="EMBL/GenBank/DDBJ databases">
        <title>Sequencing the genomes of 1000 actinobacteria strains.</title>
        <authorList>
            <person name="Klenk H.-P."/>
        </authorList>
    </citation>
    <scope>NUCLEOTIDE SEQUENCE [LARGE SCALE GENOMIC DNA]</scope>
    <source>
        <strain evidence="19 20">DSM 46713</strain>
    </source>
</reference>
<evidence type="ECO:0000256" key="1">
    <source>
        <dbReference type="ARBA" id="ARBA00001920"/>
    </source>
</evidence>
<proteinExistence type="inferred from homology"/>
<dbReference type="PANTHER" id="PTHR43331:SF1">
    <property type="entry name" value="HOMOSERINE DEHYDROGENASE"/>
    <property type="match status" value="1"/>
</dbReference>
<dbReference type="Gene3D" id="3.30.70.260">
    <property type="match status" value="1"/>
</dbReference>
<dbReference type="EMBL" id="JAGIOP010000001">
    <property type="protein sequence ID" value="MBP2450878.1"/>
    <property type="molecule type" value="Genomic_DNA"/>
</dbReference>
<evidence type="ECO:0000256" key="7">
    <source>
        <dbReference type="ARBA" id="ARBA00022605"/>
    </source>
</evidence>
<keyword evidence="9 16" id="KW-0521">NADP</keyword>
<evidence type="ECO:0000313" key="19">
    <source>
        <dbReference type="EMBL" id="MBP2450878.1"/>
    </source>
</evidence>
<dbReference type="EC" id="1.1.1.3" evidence="5 16"/>
<dbReference type="PANTHER" id="PTHR43331">
    <property type="entry name" value="HOMOSERINE DEHYDROGENASE"/>
    <property type="match status" value="1"/>
</dbReference>
<evidence type="ECO:0000259" key="18">
    <source>
        <dbReference type="PROSITE" id="PS51671"/>
    </source>
</evidence>
<dbReference type="InterPro" id="IPR005106">
    <property type="entry name" value="Asp/hSer_DH_NAD-bd"/>
</dbReference>
<keyword evidence="20" id="KW-1185">Reference proteome</keyword>
<evidence type="ECO:0000256" key="8">
    <source>
        <dbReference type="ARBA" id="ARBA00022697"/>
    </source>
</evidence>
<evidence type="ECO:0000256" key="14">
    <source>
        <dbReference type="ARBA" id="ARBA00048841"/>
    </source>
</evidence>
<protein>
    <recommendedName>
        <fullName evidence="6 16">Homoserine dehydrogenase</fullName>
        <ecNumber evidence="5 16">1.1.1.3</ecNumber>
    </recommendedName>
</protein>
<evidence type="ECO:0000256" key="5">
    <source>
        <dbReference type="ARBA" id="ARBA00013213"/>
    </source>
</evidence>
<dbReference type="Gene3D" id="3.30.360.10">
    <property type="entry name" value="Dihydrodipicolinate Reductase, domain 2"/>
    <property type="match status" value="1"/>
</dbReference>
<dbReference type="Gene3D" id="3.40.50.720">
    <property type="entry name" value="NAD(P)-binding Rossmann-like Domain"/>
    <property type="match status" value="1"/>
</dbReference>
<dbReference type="PROSITE" id="PS01042">
    <property type="entry name" value="HOMOSER_DHGENASE"/>
    <property type="match status" value="1"/>
</dbReference>
<evidence type="ECO:0000256" key="2">
    <source>
        <dbReference type="ARBA" id="ARBA00005056"/>
    </source>
</evidence>
<evidence type="ECO:0000256" key="12">
    <source>
        <dbReference type="ARBA" id="ARBA00023167"/>
    </source>
</evidence>
<keyword evidence="12 16" id="KW-0486">Methionine biosynthesis</keyword>
<dbReference type="RefSeq" id="WP_209913785.1">
    <property type="nucleotide sequence ID" value="NZ_JAGIOP010000001.1"/>
</dbReference>
<dbReference type="Proteomes" id="UP000694460">
    <property type="component" value="Unassembled WGS sequence"/>
</dbReference>
<evidence type="ECO:0000256" key="16">
    <source>
        <dbReference type="RuleBase" id="RU000579"/>
    </source>
</evidence>
<dbReference type="GO" id="GO:0004412">
    <property type="term" value="F:homoserine dehydrogenase activity"/>
    <property type="evidence" value="ECO:0007669"/>
    <property type="project" value="UniProtKB-EC"/>
</dbReference>
<feature type="domain" description="ACT" evidence="18">
    <location>
        <begin position="354"/>
        <end position="433"/>
    </location>
</feature>
<dbReference type="Pfam" id="PF03447">
    <property type="entry name" value="NAD_binding_3"/>
    <property type="match status" value="1"/>
</dbReference>
<dbReference type="InterPro" id="IPR036291">
    <property type="entry name" value="NAD(P)-bd_dom_sf"/>
</dbReference>
<comment type="catalytic activity">
    <reaction evidence="14">
        <text>L-homoserine + NADP(+) = L-aspartate 4-semialdehyde + NADPH + H(+)</text>
        <dbReference type="Rhea" id="RHEA:15761"/>
        <dbReference type="ChEBI" id="CHEBI:15378"/>
        <dbReference type="ChEBI" id="CHEBI:57476"/>
        <dbReference type="ChEBI" id="CHEBI:57783"/>
        <dbReference type="ChEBI" id="CHEBI:58349"/>
        <dbReference type="ChEBI" id="CHEBI:537519"/>
        <dbReference type="EC" id="1.1.1.3"/>
    </reaction>
    <physiologicalReaction direction="right-to-left" evidence="14">
        <dbReference type="Rhea" id="RHEA:15763"/>
    </physiologicalReaction>
</comment>
<dbReference type="InterPro" id="IPR002912">
    <property type="entry name" value="ACT_dom"/>
</dbReference>
<dbReference type="InterPro" id="IPR016204">
    <property type="entry name" value="HDH"/>
</dbReference>
<comment type="caution">
    <text evidence="19">The sequence shown here is derived from an EMBL/GenBank/DDBJ whole genome shotgun (WGS) entry which is preliminary data.</text>
</comment>
<evidence type="ECO:0000256" key="10">
    <source>
        <dbReference type="ARBA" id="ARBA00023002"/>
    </source>
</evidence>
<dbReference type="CDD" id="cd04881">
    <property type="entry name" value="ACT_HSDH-Hom"/>
    <property type="match status" value="1"/>
</dbReference>
<dbReference type="InterPro" id="IPR019811">
    <property type="entry name" value="HDH_CS"/>
</dbReference>
<comment type="cofactor">
    <cofactor evidence="1">
        <name>a metal cation</name>
        <dbReference type="ChEBI" id="CHEBI:25213"/>
    </cofactor>
</comment>
<dbReference type="Pfam" id="PF00742">
    <property type="entry name" value="Homoserine_dh"/>
    <property type="match status" value="1"/>
</dbReference>
<comment type="pathway">
    <text evidence="2 16">Amino-acid biosynthesis; L-threonine biosynthesis; L-threonine from L-aspartate: step 3/5.</text>
</comment>
<evidence type="ECO:0000256" key="17">
    <source>
        <dbReference type="RuleBase" id="RU004171"/>
    </source>
</evidence>
<sequence>MSEKPIGVAVLGLGNVGSEVVRIINESATDLAARIGAPLEVRGIGVRKVSGDRGVPMDLLTDDIIELVSRDDVDIVVELMGPVKPARKAILAALEQGKSVVTANKALMAQSTGELAQAAEKARVDLYFEAAVAGAIPVIRPLTQSLAGDTVLRVAGIVNGTTNYILSEMDSTGADYNSALADASALGYAEADPTADVEGYDAAAKAAILASIAFHTRVTADDVYREGITKVSSADFESARALGCTIKLLAICERLTSDEGKQRVSARVYPALVPLTHPLAAVNGAFNAVVVEAEAAGRLMFYGQGAGGAPTASAVMGDVVMAARNRVQGGRGPRESKYAKLPIAPIGFIPTRYYVNMNVSDRPGVLSAVAAEFSKREVSIAEVRQEGMVDDDGQPCGARIVVVTHQATDAALSETVEALADLDVVQTINSVLRMEGTNA</sequence>
<dbReference type="SUPFAM" id="SSF55021">
    <property type="entry name" value="ACT-like"/>
    <property type="match status" value="1"/>
</dbReference>
<dbReference type="Pfam" id="PF01842">
    <property type="entry name" value="ACT"/>
    <property type="match status" value="1"/>
</dbReference>
<evidence type="ECO:0000256" key="6">
    <source>
        <dbReference type="ARBA" id="ARBA00013376"/>
    </source>
</evidence>
<comment type="catalytic activity">
    <reaction evidence="15">
        <text>L-homoserine + NAD(+) = L-aspartate 4-semialdehyde + NADH + H(+)</text>
        <dbReference type="Rhea" id="RHEA:15757"/>
        <dbReference type="ChEBI" id="CHEBI:15378"/>
        <dbReference type="ChEBI" id="CHEBI:57476"/>
        <dbReference type="ChEBI" id="CHEBI:57540"/>
        <dbReference type="ChEBI" id="CHEBI:57945"/>
        <dbReference type="ChEBI" id="CHEBI:537519"/>
        <dbReference type="EC" id="1.1.1.3"/>
    </reaction>
    <physiologicalReaction direction="right-to-left" evidence="15">
        <dbReference type="Rhea" id="RHEA:15759"/>
    </physiologicalReaction>
</comment>
<name>A0ABS4ZP19_9MYCO</name>
<evidence type="ECO:0000256" key="13">
    <source>
        <dbReference type="ARBA" id="ARBA00044930"/>
    </source>
</evidence>
<dbReference type="PROSITE" id="PS51671">
    <property type="entry name" value="ACT"/>
    <property type="match status" value="1"/>
</dbReference>
<accession>A0ABS4ZP19</accession>
<comment type="function">
    <text evidence="13">Catalyzes the conversion of L-aspartate-beta-semialdehyde (L-Asa) to L-homoserine (L-Hse), the third step in the biosynthesis of threonine and methionine from aspartate.</text>
</comment>
<dbReference type="SUPFAM" id="SSF55347">
    <property type="entry name" value="Glyceraldehyde-3-phosphate dehydrogenase-like, C-terminal domain"/>
    <property type="match status" value="1"/>
</dbReference>
<dbReference type="NCBIfam" id="NF004976">
    <property type="entry name" value="PRK06349.1"/>
    <property type="match status" value="1"/>
</dbReference>
<organism evidence="19 20">
    <name type="scientific">Mycolicibacterium lutetiense</name>
    <dbReference type="NCBI Taxonomy" id="1641992"/>
    <lineage>
        <taxon>Bacteria</taxon>
        <taxon>Bacillati</taxon>
        <taxon>Actinomycetota</taxon>
        <taxon>Actinomycetes</taxon>
        <taxon>Mycobacteriales</taxon>
        <taxon>Mycobacteriaceae</taxon>
        <taxon>Mycolicibacterium</taxon>
    </lineage>
</organism>
<gene>
    <name evidence="19" type="ORF">JOF57_000763</name>
</gene>
<evidence type="ECO:0000256" key="15">
    <source>
        <dbReference type="ARBA" id="ARBA00049031"/>
    </source>
</evidence>
<dbReference type="InterPro" id="IPR045865">
    <property type="entry name" value="ACT-like_dom_sf"/>
</dbReference>